<evidence type="ECO:0000313" key="2">
    <source>
        <dbReference type="EMBL" id="QKM64039.1"/>
    </source>
</evidence>
<accession>A0A6M9PTR5</accession>
<feature type="transmembrane region" description="Helical" evidence="1">
    <location>
        <begin position="306"/>
        <end position="329"/>
    </location>
</feature>
<dbReference type="AlphaFoldDB" id="A0A6M9PTR5"/>
<dbReference type="Proteomes" id="UP000503312">
    <property type="component" value="Chromosome"/>
</dbReference>
<feature type="transmembrane region" description="Helical" evidence="1">
    <location>
        <begin position="7"/>
        <end position="28"/>
    </location>
</feature>
<dbReference type="EMBL" id="CP028942">
    <property type="protein sequence ID" value="QKM64039.1"/>
    <property type="molecule type" value="Genomic_DNA"/>
</dbReference>
<reference evidence="2 3" key="1">
    <citation type="submission" date="2018-04" db="EMBL/GenBank/DDBJ databases">
        <title>Polynucleobacter sp. UH21B genome.</title>
        <authorList>
            <person name="Hahn M.W."/>
        </authorList>
    </citation>
    <scope>NUCLEOTIDE SEQUENCE [LARGE SCALE GENOMIC DNA]</scope>
    <source>
        <strain evidence="2 3">MWH-UH21B</strain>
    </source>
</reference>
<dbReference type="KEGG" id="ptrp:DCO17_01615"/>
<feature type="transmembrane region" description="Helical" evidence="1">
    <location>
        <begin position="100"/>
        <end position="121"/>
    </location>
</feature>
<evidence type="ECO:0000256" key="1">
    <source>
        <dbReference type="SAM" id="Phobius"/>
    </source>
</evidence>
<feature type="transmembrane region" description="Helical" evidence="1">
    <location>
        <begin position="76"/>
        <end position="94"/>
    </location>
</feature>
<name>A0A6M9PTR5_9BURK</name>
<keyword evidence="1" id="KW-0812">Transmembrane</keyword>
<keyword evidence="1" id="KW-0472">Membrane</keyword>
<gene>
    <name evidence="2" type="ORF">DCO17_01615</name>
</gene>
<sequence>MANFYSKILWLTGQLWVAAFLLPFAYLLGDTTYFNKDDNFTQFTPVFSYAFDAILKGEFPWMHPGELNIRLAESPYYAVFSPILLLASTIAHLFHLEPYWIINFWCVAFFTLINLVLLRFVNTLPIDKSMKSAILICAGIGSYMGQYSINWYYVLPALLLLIAKIDYWSFYLHHHKTNTTNDCILLVATFLATCGGNPQFFLYAQLVEFIFLAPFFNKQLLLVYFRNQAIGLALLAPWIYCQIEYWSGSWRTIFNWNKIEIDKFLISGLFNVRQQEGQSIWIVTCLLYICVAFIKRLKEQKIDKFCLSLCLTSALLLIFSSLDLATIFGEHEYFLKNFTTPRKWWFFGGVTSVLAISLWCSSWTRRGQIAFAAFALITSGLYLIHNYGQAAYPWKDTNYVQTPSSIEAIQKYADPNSRVFQLTNFRNLEPNPSGHLLLNTWLTSKGHNLIFTKGYETIHAKENLHPEIEKYFDKQDLSLAQYQSLGVSVIWVNKQEFSPALFDSGDYKIAYEDEDHFLVKLKKPGQIVTCTKSPCDSHVRFYPDHIEVDIEHFQAGDLASIKVTPYTNFSLTGNGKKIPYFVCGEDWLCFKLISNINNYQLKYQDLPFIALLVGSNLLFILILFMLLWAPNRARPMIFHKTHRN</sequence>
<evidence type="ECO:0000313" key="3">
    <source>
        <dbReference type="Proteomes" id="UP000503312"/>
    </source>
</evidence>
<feature type="transmembrane region" description="Helical" evidence="1">
    <location>
        <begin position="278"/>
        <end position="294"/>
    </location>
</feature>
<organism evidence="2 3">
    <name type="scientific">Polynucleobacter tropicus</name>
    <dbReference type="NCBI Taxonomy" id="1743174"/>
    <lineage>
        <taxon>Bacteria</taxon>
        <taxon>Pseudomonadati</taxon>
        <taxon>Pseudomonadota</taxon>
        <taxon>Betaproteobacteria</taxon>
        <taxon>Burkholderiales</taxon>
        <taxon>Burkholderiaceae</taxon>
        <taxon>Polynucleobacter</taxon>
    </lineage>
</organism>
<proteinExistence type="predicted"/>
<feature type="transmembrane region" description="Helical" evidence="1">
    <location>
        <begin position="344"/>
        <end position="362"/>
    </location>
</feature>
<feature type="transmembrane region" description="Helical" evidence="1">
    <location>
        <begin position="606"/>
        <end position="629"/>
    </location>
</feature>
<feature type="transmembrane region" description="Helical" evidence="1">
    <location>
        <begin position="369"/>
        <end position="388"/>
    </location>
</feature>
<keyword evidence="1" id="KW-1133">Transmembrane helix</keyword>
<keyword evidence="3" id="KW-1185">Reference proteome</keyword>
<protein>
    <submittedName>
        <fullName evidence="2">Uncharacterized protein</fullName>
    </submittedName>
</protein>
<dbReference type="RefSeq" id="WP_173955083.1">
    <property type="nucleotide sequence ID" value="NZ_CP028942.1"/>
</dbReference>